<evidence type="ECO:0000256" key="1">
    <source>
        <dbReference type="ARBA" id="ARBA00004994"/>
    </source>
</evidence>
<dbReference type="GO" id="GO:0015940">
    <property type="term" value="P:pantothenate biosynthetic process"/>
    <property type="evidence" value="ECO:0007669"/>
    <property type="project" value="UniProtKB-UniPathway"/>
</dbReference>
<keyword evidence="5 10" id="KW-0566">Pantothenate biosynthesis</keyword>
<dbReference type="Pfam" id="PF02558">
    <property type="entry name" value="ApbA"/>
    <property type="match status" value="1"/>
</dbReference>
<evidence type="ECO:0000256" key="3">
    <source>
        <dbReference type="ARBA" id="ARBA00013014"/>
    </source>
</evidence>
<keyword evidence="6 10" id="KW-0521">NADP</keyword>
<dbReference type="RefSeq" id="WP_126842565.1">
    <property type="nucleotide sequence ID" value="NZ_PIQH01000010.1"/>
</dbReference>
<evidence type="ECO:0000256" key="5">
    <source>
        <dbReference type="ARBA" id="ARBA00022655"/>
    </source>
</evidence>
<protein>
    <recommendedName>
        <fullName evidence="4 10">2-dehydropantoate 2-reductase</fullName>
        <ecNumber evidence="3 10">1.1.1.169</ecNumber>
    </recommendedName>
    <alternativeName>
        <fullName evidence="8 10">Ketopantoate reductase</fullName>
    </alternativeName>
</protein>
<keyword evidence="7 10" id="KW-0560">Oxidoreductase</keyword>
<dbReference type="GO" id="GO:0005737">
    <property type="term" value="C:cytoplasm"/>
    <property type="evidence" value="ECO:0007669"/>
    <property type="project" value="TreeGrafter"/>
</dbReference>
<dbReference type="GO" id="GO:0008677">
    <property type="term" value="F:2-dehydropantoate 2-reductase activity"/>
    <property type="evidence" value="ECO:0007669"/>
    <property type="project" value="UniProtKB-EC"/>
</dbReference>
<dbReference type="InterPro" id="IPR013752">
    <property type="entry name" value="KPA_reductase"/>
</dbReference>
<comment type="similarity">
    <text evidence="2 10">Belongs to the ketopantoate reductase family.</text>
</comment>
<dbReference type="SUPFAM" id="SSF48179">
    <property type="entry name" value="6-phosphogluconate dehydrogenase C-terminal domain-like"/>
    <property type="match status" value="1"/>
</dbReference>
<evidence type="ECO:0000259" key="12">
    <source>
        <dbReference type="Pfam" id="PF08546"/>
    </source>
</evidence>
<dbReference type="InterPro" id="IPR036291">
    <property type="entry name" value="NAD(P)-bd_dom_sf"/>
</dbReference>
<feature type="domain" description="Ketopantoate reductase C-terminal" evidence="12">
    <location>
        <begin position="171"/>
        <end position="294"/>
    </location>
</feature>
<comment type="caution">
    <text evidence="13">The sequence shown here is derived from an EMBL/GenBank/DDBJ whole genome shotgun (WGS) entry which is preliminary data.</text>
</comment>
<sequence>MTAQRWLVIGHGALGSLFAFRLRQRGFPVSIAGRDSQQSPTFDWQFTDINGVQHSLEYPRYQPKQAVDAVLCCVKTTQLADVLRQYAELRERAVDVPWFFSFNGFSDVEQPLKQRQTWLLVTTDGVTRQRRASRHAGIGQSWLGPIQSEAPVNTAAQNLANSLGNCQIVTDITEKRWQKFAVNCVINPLTAIHDIPNGELLAPHYQSQILQLLDELVMVALQQQVTLDPAQLYQAVVQVARATATNYSSMLQDIKNGNPTEIAALNGWLLKQAEQRQIALPAHQQLVTVLNKIEHFQAKP</sequence>
<evidence type="ECO:0000256" key="10">
    <source>
        <dbReference type="RuleBase" id="RU362068"/>
    </source>
</evidence>
<gene>
    <name evidence="13" type="ORF">CWI84_10625</name>
</gene>
<evidence type="ECO:0000256" key="8">
    <source>
        <dbReference type="ARBA" id="ARBA00032024"/>
    </source>
</evidence>
<organism evidence="13 14">
    <name type="scientific">Idiomarina tyrosinivorans</name>
    <dbReference type="NCBI Taxonomy" id="1445662"/>
    <lineage>
        <taxon>Bacteria</taxon>
        <taxon>Pseudomonadati</taxon>
        <taxon>Pseudomonadota</taxon>
        <taxon>Gammaproteobacteria</taxon>
        <taxon>Alteromonadales</taxon>
        <taxon>Idiomarinaceae</taxon>
        <taxon>Idiomarina</taxon>
    </lineage>
</organism>
<dbReference type="PANTHER" id="PTHR43765:SF2">
    <property type="entry name" value="2-DEHYDROPANTOATE 2-REDUCTASE"/>
    <property type="match status" value="1"/>
</dbReference>
<dbReference type="InterPro" id="IPR013328">
    <property type="entry name" value="6PGD_dom2"/>
</dbReference>
<dbReference type="GO" id="GO:0050661">
    <property type="term" value="F:NADP binding"/>
    <property type="evidence" value="ECO:0007669"/>
    <property type="project" value="TreeGrafter"/>
</dbReference>
<dbReference type="Proteomes" id="UP000287996">
    <property type="component" value="Unassembled WGS sequence"/>
</dbReference>
<dbReference type="Pfam" id="PF08546">
    <property type="entry name" value="ApbA_C"/>
    <property type="match status" value="1"/>
</dbReference>
<evidence type="ECO:0000256" key="6">
    <source>
        <dbReference type="ARBA" id="ARBA00022857"/>
    </source>
</evidence>
<dbReference type="InterPro" id="IPR003710">
    <property type="entry name" value="ApbA"/>
</dbReference>
<dbReference type="OrthoDB" id="6530772at2"/>
<dbReference type="Gene3D" id="3.40.50.720">
    <property type="entry name" value="NAD(P)-binding Rossmann-like Domain"/>
    <property type="match status" value="1"/>
</dbReference>
<reference evidence="13 14" key="1">
    <citation type="journal article" date="2011" name="Front. Microbiol.">
        <title>Genomic signatures of strain selection and enhancement in Bacillus atrophaeus var. globigii, a historical biowarfare simulant.</title>
        <authorList>
            <person name="Gibbons H.S."/>
            <person name="Broomall S.M."/>
            <person name="McNew L.A."/>
            <person name="Daligault H."/>
            <person name="Chapman C."/>
            <person name="Bruce D."/>
            <person name="Karavis M."/>
            <person name="Krepps M."/>
            <person name="McGregor P.A."/>
            <person name="Hong C."/>
            <person name="Park K.H."/>
            <person name="Akmal A."/>
            <person name="Feldman A."/>
            <person name="Lin J.S."/>
            <person name="Chang W.E."/>
            <person name="Higgs B.W."/>
            <person name="Demirev P."/>
            <person name="Lindquist J."/>
            <person name="Liem A."/>
            <person name="Fochler E."/>
            <person name="Read T.D."/>
            <person name="Tapia R."/>
            <person name="Johnson S."/>
            <person name="Bishop-Lilly K.A."/>
            <person name="Detter C."/>
            <person name="Han C."/>
            <person name="Sozhamannan S."/>
            <person name="Rosenzweig C.N."/>
            <person name="Skowronski E.W."/>
        </authorList>
    </citation>
    <scope>NUCLEOTIDE SEQUENCE [LARGE SCALE GENOMIC DNA]</scope>
    <source>
        <strain evidence="13 14">CC-PW-9</strain>
    </source>
</reference>
<dbReference type="SUPFAM" id="SSF51735">
    <property type="entry name" value="NAD(P)-binding Rossmann-fold domains"/>
    <property type="match status" value="1"/>
</dbReference>
<evidence type="ECO:0000256" key="7">
    <source>
        <dbReference type="ARBA" id="ARBA00023002"/>
    </source>
</evidence>
<dbReference type="EC" id="1.1.1.169" evidence="3 10"/>
<comment type="catalytic activity">
    <reaction evidence="9 10">
        <text>(R)-pantoate + NADP(+) = 2-dehydropantoate + NADPH + H(+)</text>
        <dbReference type="Rhea" id="RHEA:16233"/>
        <dbReference type="ChEBI" id="CHEBI:11561"/>
        <dbReference type="ChEBI" id="CHEBI:15378"/>
        <dbReference type="ChEBI" id="CHEBI:15980"/>
        <dbReference type="ChEBI" id="CHEBI:57783"/>
        <dbReference type="ChEBI" id="CHEBI:58349"/>
        <dbReference type="EC" id="1.1.1.169"/>
    </reaction>
</comment>
<dbReference type="InterPro" id="IPR008927">
    <property type="entry name" value="6-PGluconate_DH-like_C_sf"/>
</dbReference>
<dbReference type="UniPathway" id="UPA00028">
    <property type="reaction ID" value="UER00004"/>
</dbReference>
<proteinExistence type="inferred from homology"/>
<dbReference type="EMBL" id="PIQH01000010">
    <property type="protein sequence ID" value="RUO78784.1"/>
    <property type="molecule type" value="Genomic_DNA"/>
</dbReference>
<evidence type="ECO:0000259" key="11">
    <source>
        <dbReference type="Pfam" id="PF02558"/>
    </source>
</evidence>
<dbReference type="AlphaFoldDB" id="A0A432ZLL0"/>
<evidence type="ECO:0000256" key="4">
    <source>
        <dbReference type="ARBA" id="ARBA00019465"/>
    </source>
</evidence>
<name>A0A432ZLL0_9GAMM</name>
<evidence type="ECO:0000256" key="9">
    <source>
        <dbReference type="ARBA" id="ARBA00048793"/>
    </source>
</evidence>
<dbReference type="PANTHER" id="PTHR43765">
    <property type="entry name" value="2-DEHYDROPANTOATE 2-REDUCTASE-RELATED"/>
    <property type="match status" value="1"/>
</dbReference>
<evidence type="ECO:0000256" key="2">
    <source>
        <dbReference type="ARBA" id="ARBA00007870"/>
    </source>
</evidence>
<comment type="pathway">
    <text evidence="1 10">Cofactor biosynthesis; (R)-pantothenate biosynthesis; (R)-pantoate from 3-methyl-2-oxobutanoate: step 2/2.</text>
</comment>
<evidence type="ECO:0000313" key="14">
    <source>
        <dbReference type="Proteomes" id="UP000287996"/>
    </source>
</evidence>
<dbReference type="Gene3D" id="1.10.1040.10">
    <property type="entry name" value="N-(1-d-carboxylethyl)-l-norvaline Dehydrogenase, domain 2"/>
    <property type="match status" value="1"/>
</dbReference>
<feature type="domain" description="Ketopantoate reductase N-terminal" evidence="11">
    <location>
        <begin position="6"/>
        <end position="146"/>
    </location>
</feature>
<dbReference type="InterPro" id="IPR050838">
    <property type="entry name" value="Ketopantoate_reductase"/>
</dbReference>
<keyword evidence="14" id="KW-1185">Reference proteome</keyword>
<evidence type="ECO:0000313" key="13">
    <source>
        <dbReference type="EMBL" id="RUO78784.1"/>
    </source>
</evidence>
<dbReference type="NCBIfam" id="TIGR00745">
    <property type="entry name" value="apbA_panE"/>
    <property type="match status" value="1"/>
</dbReference>
<accession>A0A432ZLL0</accession>
<dbReference type="InterPro" id="IPR013332">
    <property type="entry name" value="KPR_N"/>
</dbReference>
<comment type="function">
    <text evidence="10">Catalyzes the NADPH-dependent reduction of ketopantoate into pantoic acid.</text>
</comment>